<evidence type="ECO:0000259" key="8">
    <source>
        <dbReference type="Pfam" id="PF03458"/>
    </source>
</evidence>
<protein>
    <submittedName>
        <fullName evidence="9">Membrane protein YeiH</fullName>
    </submittedName>
</protein>
<dbReference type="InterPro" id="IPR005115">
    <property type="entry name" value="Gly_transporter"/>
</dbReference>
<comment type="caution">
    <text evidence="9">The sequence shown here is derived from an EMBL/GenBank/DDBJ whole genome shotgun (WGS) entry which is preliminary data.</text>
</comment>
<evidence type="ECO:0000256" key="7">
    <source>
        <dbReference type="SAM" id="Phobius"/>
    </source>
</evidence>
<keyword evidence="4 7" id="KW-0812">Transmembrane</keyword>
<keyword evidence="3" id="KW-1003">Cell membrane</keyword>
<proteinExistence type="inferred from homology"/>
<reference evidence="9 10" key="1">
    <citation type="submission" date="2021-03" db="EMBL/GenBank/DDBJ databases">
        <title>Genomic Encyclopedia of Type Strains, Phase IV (KMG-IV): sequencing the most valuable type-strain genomes for metagenomic binning, comparative biology and taxonomic classification.</title>
        <authorList>
            <person name="Goeker M."/>
        </authorList>
    </citation>
    <scope>NUCLEOTIDE SEQUENCE [LARGE SCALE GENOMIC DNA]</scope>
    <source>
        <strain evidence="9 10">DSM 27563</strain>
    </source>
</reference>
<feature type="transmembrane region" description="Helical" evidence="7">
    <location>
        <begin position="132"/>
        <end position="152"/>
    </location>
</feature>
<feature type="transmembrane region" description="Helical" evidence="7">
    <location>
        <begin position="102"/>
        <end position="126"/>
    </location>
</feature>
<evidence type="ECO:0000256" key="6">
    <source>
        <dbReference type="ARBA" id="ARBA00023136"/>
    </source>
</evidence>
<dbReference type="PANTHER" id="PTHR30506:SF3">
    <property type="entry name" value="UPF0126 INNER MEMBRANE PROTEIN YADS-RELATED"/>
    <property type="match status" value="1"/>
</dbReference>
<keyword evidence="10" id="KW-1185">Reference proteome</keyword>
<name>A0ABS4KDD1_9FIRM</name>
<evidence type="ECO:0000256" key="1">
    <source>
        <dbReference type="ARBA" id="ARBA00004651"/>
    </source>
</evidence>
<feature type="domain" description="Glycine transporter" evidence="8">
    <location>
        <begin position="10"/>
        <end position="83"/>
    </location>
</feature>
<dbReference type="PANTHER" id="PTHR30506">
    <property type="entry name" value="INNER MEMBRANE PROTEIN"/>
    <property type="match status" value="1"/>
</dbReference>
<feature type="transmembrane region" description="Helical" evidence="7">
    <location>
        <begin position="164"/>
        <end position="183"/>
    </location>
</feature>
<feature type="domain" description="Glycine transporter" evidence="8">
    <location>
        <begin position="105"/>
        <end position="180"/>
    </location>
</feature>
<comment type="similarity">
    <text evidence="2">Belongs to the UPF0126 family.</text>
</comment>
<feature type="transmembrane region" description="Helical" evidence="7">
    <location>
        <begin position="34"/>
        <end position="55"/>
    </location>
</feature>
<organism evidence="9 10">
    <name type="scientific">Peptoniphilus stercorisuis</name>
    <dbReference type="NCBI Taxonomy" id="1436965"/>
    <lineage>
        <taxon>Bacteria</taxon>
        <taxon>Bacillati</taxon>
        <taxon>Bacillota</taxon>
        <taxon>Tissierellia</taxon>
        <taxon>Tissierellales</taxon>
        <taxon>Peptoniphilaceae</taxon>
        <taxon>Peptoniphilus</taxon>
    </lineage>
</organism>
<evidence type="ECO:0000256" key="2">
    <source>
        <dbReference type="ARBA" id="ARBA00008193"/>
    </source>
</evidence>
<evidence type="ECO:0000313" key="10">
    <source>
        <dbReference type="Proteomes" id="UP001519306"/>
    </source>
</evidence>
<keyword evidence="5 7" id="KW-1133">Transmembrane helix</keyword>
<dbReference type="EMBL" id="JAGGLJ010000012">
    <property type="protein sequence ID" value="MBP2025783.1"/>
    <property type="molecule type" value="Genomic_DNA"/>
</dbReference>
<evidence type="ECO:0000313" key="9">
    <source>
        <dbReference type="EMBL" id="MBP2025783.1"/>
    </source>
</evidence>
<evidence type="ECO:0000256" key="4">
    <source>
        <dbReference type="ARBA" id="ARBA00022692"/>
    </source>
</evidence>
<dbReference type="RefSeq" id="WP_210061269.1">
    <property type="nucleotide sequence ID" value="NZ_JAGGLJ010000012.1"/>
</dbReference>
<accession>A0ABS4KDD1</accession>
<comment type="subcellular location">
    <subcellularLocation>
        <location evidence="1">Cell membrane</location>
        <topology evidence="1">Multi-pass membrane protein</topology>
    </subcellularLocation>
</comment>
<gene>
    <name evidence="9" type="ORF">J2Z71_001330</name>
</gene>
<keyword evidence="6 7" id="KW-0472">Membrane</keyword>
<dbReference type="Pfam" id="PF03458">
    <property type="entry name" value="Gly_transporter"/>
    <property type="match status" value="2"/>
</dbReference>
<sequence length="216" mass="23841">MFNYKNIDVILEIIGTISFASSGAMIGIRKKMDIFGVIVLGVVTALGGGCTRDIVLGIEPPSMFVDSFYAILAVMSSVILFVIFYFNVDLLKSNALKIYEEFMIILDAIGLGAFTVTGINTAMALGYTDDKFLLIFVGMVTAIGGGIIRDIFSNSVPFVFKEQIYAMSSFIGAVFYIYFRYIIPADLLMIFTAIIVFASRMIAVKFDLQLPKIHFD</sequence>
<feature type="transmembrane region" description="Helical" evidence="7">
    <location>
        <begin position="189"/>
        <end position="208"/>
    </location>
</feature>
<feature type="transmembrane region" description="Helical" evidence="7">
    <location>
        <begin position="6"/>
        <end position="27"/>
    </location>
</feature>
<evidence type="ECO:0000256" key="3">
    <source>
        <dbReference type="ARBA" id="ARBA00022475"/>
    </source>
</evidence>
<feature type="transmembrane region" description="Helical" evidence="7">
    <location>
        <begin position="67"/>
        <end position="90"/>
    </location>
</feature>
<evidence type="ECO:0000256" key="5">
    <source>
        <dbReference type="ARBA" id="ARBA00022989"/>
    </source>
</evidence>
<dbReference type="Proteomes" id="UP001519306">
    <property type="component" value="Unassembled WGS sequence"/>
</dbReference>